<dbReference type="Proteomes" id="UP001167160">
    <property type="component" value="Unassembled WGS sequence"/>
</dbReference>
<comment type="caution">
    <text evidence="1">The sequence shown here is derived from an EMBL/GenBank/DDBJ whole genome shotgun (WGS) entry which is preliminary data.</text>
</comment>
<gene>
    <name evidence="1" type="ORF">M1E25_24455</name>
</gene>
<keyword evidence="2" id="KW-1185">Reference proteome</keyword>
<reference evidence="1" key="1">
    <citation type="journal article" date="2023" name="Int. J. Syst. Evol. Microbiol.">
        <title>Streptomyces meridianus sp. nov. isolated from brackish water of the Tagus estuary in Alcochete, Portugal.</title>
        <authorList>
            <person name="Santos J.D.N."/>
            <person name="Klimek D."/>
            <person name="Calusinska M."/>
            <person name="Lobo Da Cunha A."/>
            <person name="Catita J."/>
            <person name="Goncalves H."/>
            <person name="Gonzalez I."/>
            <person name="Reyes F."/>
            <person name="Lage O.M."/>
        </authorList>
    </citation>
    <scope>NUCLEOTIDE SEQUENCE</scope>
    <source>
        <strain evidence="1">MTZ3.1</strain>
    </source>
</reference>
<accession>A0ABT0XD48</accession>
<dbReference type="RefSeq" id="WP_251419307.1">
    <property type="nucleotide sequence ID" value="NZ_JAMQGM010000064.1"/>
</dbReference>
<evidence type="ECO:0000313" key="2">
    <source>
        <dbReference type="Proteomes" id="UP001167160"/>
    </source>
</evidence>
<proteinExistence type="predicted"/>
<protein>
    <recommendedName>
        <fullName evidence="3">Head-to-tail adaptor</fullName>
    </recommendedName>
</protein>
<dbReference type="EMBL" id="JAMQGM010000064">
    <property type="protein sequence ID" value="MCM2580449.1"/>
    <property type="molecule type" value="Genomic_DNA"/>
</dbReference>
<evidence type="ECO:0008006" key="3">
    <source>
        <dbReference type="Google" id="ProtNLM"/>
    </source>
</evidence>
<name>A0ABT0XD48_9ACTN</name>
<sequence>MAWVTPEELRLHLRLDTIDQAVAAEVIEGAETVIRGELGQTIDPVSGDVAVLVGTGSTVLLLPEMPTSAVTTVTVDGGQPLTEGTDYRWNRYGILTRLAADSCPSGVWETDTNVAVTYDHGYEVLPAFIKQVCKQLAGRSWASPRLVAAESIGDYSVTYAKDSTGTPVSGQAVTEHERRMLTPFSRGERSR</sequence>
<evidence type="ECO:0000313" key="1">
    <source>
        <dbReference type="EMBL" id="MCM2580449.1"/>
    </source>
</evidence>
<organism evidence="1 2">
    <name type="scientific">Streptomyces meridianus</name>
    <dbReference type="NCBI Taxonomy" id="2938945"/>
    <lineage>
        <taxon>Bacteria</taxon>
        <taxon>Bacillati</taxon>
        <taxon>Actinomycetota</taxon>
        <taxon>Actinomycetes</taxon>
        <taxon>Kitasatosporales</taxon>
        <taxon>Streptomycetaceae</taxon>
        <taxon>Streptomyces</taxon>
    </lineage>
</organism>